<reference evidence="3 6" key="3">
    <citation type="submission" date="2019-12" db="EMBL/GenBank/DDBJ databases">
        <title>Draft Genome Sequences of Six Type Strains of the Genus Massilia.</title>
        <authorList>
            <person name="Miess H."/>
            <person name="Frediansyah A."/>
            <person name="Goeker M."/>
            <person name="Gross H."/>
        </authorList>
    </citation>
    <scope>NUCLEOTIDE SEQUENCE [LARGE SCALE GENOMIC DNA]</scope>
    <source>
        <strain evidence="3 6">DSM 26639</strain>
    </source>
</reference>
<reference evidence="4" key="2">
    <citation type="submission" date="2019-07" db="EMBL/GenBank/DDBJ databases">
        <authorList>
            <person name="Whitman W."/>
            <person name="Huntemann M."/>
            <person name="Clum A."/>
            <person name="Pillay M."/>
            <person name="Palaniappan K."/>
            <person name="Varghese N."/>
            <person name="Mikhailova N."/>
            <person name="Stamatis D."/>
            <person name="Reddy T."/>
            <person name="Daum C."/>
            <person name="Shapiro N."/>
            <person name="Ivanova N."/>
            <person name="Kyrpides N."/>
            <person name="Woyke T."/>
        </authorList>
    </citation>
    <scope>NUCLEOTIDE SEQUENCE</scope>
    <source>
        <strain evidence="4">CGMCC 1.10685</strain>
    </source>
</reference>
<dbReference type="OrthoDB" id="9765647at2"/>
<dbReference type="SUPFAM" id="SSF53474">
    <property type="entry name" value="alpha/beta-Hydrolases"/>
    <property type="match status" value="1"/>
</dbReference>
<keyword evidence="1" id="KW-0732">Signal</keyword>
<gene>
    <name evidence="3" type="ORF">GO485_19565</name>
    <name evidence="4" type="ORF">IP92_03629</name>
</gene>
<dbReference type="InterPro" id="IPR029058">
    <property type="entry name" value="AB_hydrolase_fold"/>
</dbReference>
<dbReference type="GO" id="GO:0016787">
    <property type="term" value="F:hydrolase activity"/>
    <property type="evidence" value="ECO:0007669"/>
    <property type="project" value="UniProtKB-KW"/>
</dbReference>
<dbReference type="RefSeq" id="WP_145877588.1">
    <property type="nucleotide sequence ID" value="NZ_CP046904.1"/>
</dbReference>
<evidence type="ECO:0000259" key="2">
    <source>
        <dbReference type="Pfam" id="PF02230"/>
    </source>
</evidence>
<name>A0A562PLQ7_9BURK</name>
<dbReference type="PANTHER" id="PTHR43037">
    <property type="entry name" value="UNNAMED PRODUCT-RELATED"/>
    <property type="match status" value="1"/>
</dbReference>
<evidence type="ECO:0000313" key="6">
    <source>
        <dbReference type="Proteomes" id="UP000437862"/>
    </source>
</evidence>
<feature type="domain" description="Phospholipase/carboxylesterase/thioesterase" evidence="2">
    <location>
        <begin position="33"/>
        <end position="191"/>
    </location>
</feature>
<sequence length="302" mass="31990">MDPEISSHQLDTADGPRHYLVARPPGSAGQRLPAILLLHGHGQSGAYMLGQAPFFGYRTRIWAQLAARERVLLIAPDGTPASDGRRAWNDCRADAQTNAPTDDVAFLGALLDRAIDAEGADPQRIYAFGSSNGGGMVYRLAIEIGARLAAIATQSAVLPAHSRCAAPSHPLPVLLTHGTADPITPYAGGAISAPGMQGRGTGIGVEATAEVWRTLAGLPPAPVTERIARRYPGNATAVVRLTWGRQDGPQVVLLRVEGGGHTAPAGDEVLPNMLRQLVGEQNRDVDLAAEAWTFFQGRRRQT</sequence>
<evidence type="ECO:0000256" key="1">
    <source>
        <dbReference type="ARBA" id="ARBA00022729"/>
    </source>
</evidence>
<dbReference type="PANTHER" id="PTHR43037:SF1">
    <property type="entry name" value="BLL1128 PROTEIN"/>
    <property type="match status" value="1"/>
</dbReference>
<reference evidence="4 5" key="1">
    <citation type="journal article" date="2015" name="Stand. Genomic Sci.">
        <title>Genomic Encyclopedia of Bacterial and Archaeal Type Strains, Phase III: the genomes of soil and plant-associated and newly described type strains.</title>
        <authorList>
            <person name="Whitman W.B."/>
            <person name="Woyke T."/>
            <person name="Klenk H.P."/>
            <person name="Zhou Y."/>
            <person name="Lilburn T.G."/>
            <person name="Beck B.J."/>
            <person name="De Vos P."/>
            <person name="Vandamme P."/>
            <person name="Eisen J.A."/>
            <person name="Garrity G."/>
            <person name="Hugenholtz P."/>
            <person name="Kyrpides N.C."/>
        </authorList>
    </citation>
    <scope>NUCLEOTIDE SEQUENCE [LARGE SCALE GENOMIC DNA]</scope>
    <source>
        <strain evidence="4 5">CGMCC 1.10685</strain>
    </source>
</reference>
<evidence type="ECO:0000313" key="4">
    <source>
        <dbReference type="EMBL" id="TWI45253.1"/>
    </source>
</evidence>
<proteinExistence type="predicted"/>
<keyword evidence="6" id="KW-1185">Reference proteome</keyword>
<dbReference type="Proteomes" id="UP000315112">
    <property type="component" value="Unassembled WGS sequence"/>
</dbReference>
<dbReference type="AlphaFoldDB" id="A0A562PLQ7"/>
<accession>A0A562PLQ7</accession>
<organism evidence="4 5">
    <name type="scientific">Pseudoduganella flava</name>
    <dbReference type="NCBI Taxonomy" id="871742"/>
    <lineage>
        <taxon>Bacteria</taxon>
        <taxon>Pseudomonadati</taxon>
        <taxon>Pseudomonadota</taxon>
        <taxon>Betaproteobacteria</taxon>
        <taxon>Burkholderiales</taxon>
        <taxon>Oxalobacteraceae</taxon>
        <taxon>Telluria group</taxon>
        <taxon>Pseudoduganella</taxon>
    </lineage>
</organism>
<evidence type="ECO:0000313" key="5">
    <source>
        <dbReference type="Proteomes" id="UP000315112"/>
    </source>
</evidence>
<dbReference type="InterPro" id="IPR050955">
    <property type="entry name" value="Plant_Biomass_Hydrol_Est"/>
</dbReference>
<dbReference type="Gene3D" id="3.40.50.1820">
    <property type="entry name" value="alpha/beta hydrolase"/>
    <property type="match status" value="1"/>
</dbReference>
<dbReference type="Pfam" id="PF02230">
    <property type="entry name" value="Abhydrolase_2"/>
    <property type="match status" value="1"/>
</dbReference>
<dbReference type="EMBL" id="CP046904">
    <property type="protein sequence ID" value="QGZ41047.1"/>
    <property type="molecule type" value="Genomic_DNA"/>
</dbReference>
<protein>
    <submittedName>
        <fullName evidence="3">Alpha/beta hydrolase fold domain-containing protein</fullName>
    </submittedName>
    <submittedName>
        <fullName evidence="4">Polyhydroxybutyrate depolymerase</fullName>
    </submittedName>
</protein>
<dbReference type="InterPro" id="IPR003140">
    <property type="entry name" value="PLipase/COase/thioEstase"/>
</dbReference>
<evidence type="ECO:0000313" key="3">
    <source>
        <dbReference type="EMBL" id="QGZ41047.1"/>
    </source>
</evidence>
<keyword evidence="3" id="KW-0378">Hydrolase</keyword>
<dbReference type="Proteomes" id="UP000437862">
    <property type="component" value="Chromosome"/>
</dbReference>
<dbReference type="EMBL" id="VLKW01000007">
    <property type="protein sequence ID" value="TWI45253.1"/>
    <property type="molecule type" value="Genomic_DNA"/>
</dbReference>